<dbReference type="PANTHER" id="PTHR43275">
    <property type="entry name" value="D-MALATE DEHYDROGENASE [DECARBOXYLATING]"/>
    <property type="match status" value="1"/>
</dbReference>
<evidence type="ECO:0000313" key="9">
    <source>
        <dbReference type="Proteomes" id="UP000005143"/>
    </source>
</evidence>
<keyword evidence="6" id="KW-0464">Manganese</keyword>
<dbReference type="Pfam" id="PF00180">
    <property type="entry name" value="Iso_dh"/>
    <property type="match status" value="1"/>
</dbReference>
<dbReference type="InterPro" id="IPR024084">
    <property type="entry name" value="IsoPropMal-DH-like_dom"/>
</dbReference>
<dbReference type="SMART" id="SM01329">
    <property type="entry name" value="Iso_dh"/>
    <property type="match status" value="1"/>
</dbReference>
<dbReference type="EMBL" id="AGUD01000216">
    <property type="protein sequence ID" value="EHN10520.1"/>
    <property type="molecule type" value="Genomic_DNA"/>
</dbReference>
<dbReference type="GO" id="GO:0000287">
    <property type="term" value="F:magnesium ion binding"/>
    <property type="evidence" value="ECO:0007669"/>
    <property type="project" value="InterPro"/>
</dbReference>
<comment type="cofactor">
    <cofactor evidence="1">
        <name>Mn(2+)</name>
        <dbReference type="ChEBI" id="CHEBI:29035"/>
    </cofactor>
</comment>
<dbReference type="InterPro" id="IPR019818">
    <property type="entry name" value="IsoCit/isopropylmalate_DH_CS"/>
</dbReference>
<keyword evidence="9" id="KW-1185">Reference proteome</keyword>
<dbReference type="PROSITE" id="PS00470">
    <property type="entry name" value="IDH_IMDH"/>
    <property type="match status" value="1"/>
</dbReference>
<dbReference type="GO" id="GO:0051287">
    <property type="term" value="F:NAD binding"/>
    <property type="evidence" value="ECO:0007669"/>
    <property type="project" value="InterPro"/>
</dbReference>
<comment type="caution">
    <text evidence="8">The sequence shown here is derived from an EMBL/GenBank/DDBJ whole genome shotgun (WGS) entry which is preliminary data.</text>
</comment>
<comment type="cofactor">
    <cofactor evidence="2">
        <name>Mg(2+)</name>
        <dbReference type="ChEBI" id="CHEBI:18420"/>
    </cofactor>
</comment>
<evidence type="ECO:0000259" key="7">
    <source>
        <dbReference type="SMART" id="SM01329"/>
    </source>
</evidence>
<reference evidence="8 9" key="1">
    <citation type="journal article" date="2013" name="Biodegradation">
        <title>Quantitative proteomic analysis of ibuprofen-degrading Patulibacter sp. strain I11.</title>
        <authorList>
            <person name="Almeida B."/>
            <person name="Kjeldal H."/>
            <person name="Lolas I."/>
            <person name="Knudsen A.D."/>
            <person name="Carvalho G."/>
            <person name="Nielsen K.L."/>
            <person name="Barreto Crespo M.T."/>
            <person name="Stensballe A."/>
            <person name="Nielsen J.L."/>
        </authorList>
    </citation>
    <scope>NUCLEOTIDE SEQUENCE [LARGE SCALE GENOMIC DNA]</scope>
    <source>
        <strain evidence="8 9">I11</strain>
    </source>
</reference>
<evidence type="ECO:0000256" key="5">
    <source>
        <dbReference type="ARBA" id="ARBA00023027"/>
    </source>
</evidence>
<dbReference type="PANTHER" id="PTHR43275:SF1">
    <property type="entry name" value="D-MALATE DEHYDROGENASE [DECARBOXYLATING]"/>
    <property type="match status" value="1"/>
</dbReference>
<dbReference type="PATRIC" id="fig|1097667.3.peg.2607"/>
<dbReference type="Proteomes" id="UP000005143">
    <property type="component" value="Unassembled WGS sequence"/>
</dbReference>
<sequence>MSAPGQTLRIAVVRGDGVGPEVVDASLPAIVAAAAVDGVAVVLTELDWGGDRQIRTGRAMPDDALDVVRRHDAILFGAIGHPDLDPAESVWSLVLPLRKGLELYANLRPVVGWEGLSTPARDGAKVDFLVVRENTEGEYSGIGGRTHRGTPLEVATEVAIHSRPAIERIARCGFGHARERGQTLTLATKSNVNRHGYGLWDEVVFAIGEREFPDVALEKMYVDALATRMVARPESLGVVLCGNLFGDILSDLGAPFAGGLGMAPSANVAPDLDVPGFFEPVHGSAPDIAGRGIANPLATVLSGAMLLRENGCPRGADALERAVAATVAEGSARTRDLGGVATTGEAGAAVLAALGDAVPA</sequence>
<dbReference type="OrthoDB" id="5289857at2"/>
<evidence type="ECO:0000256" key="4">
    <source>
        <dbReference type="ARBA" id="ARBA00023002"/>
    </source>
</evidence>
<evidence type="ECO:0000313" key="8">
    <source>
        <dbReference type="EMBL" id="EHN10520.1"/>
    </source>
</evidence>
<dbReference type="RefSeq" id="WP_007575882.1">
    <property type="nucleotide sequence ID" value="NZ_AGUD01000216.1"/>
</dbReference>
<dbReference type="AlphaFoldDB" id="H0E725"/>
<dbReference type="Gene3D" id="3.40.718.10">
    <property type="entry name" value="Isopropylmalate Dehydrogenase"/>
    <property type="match status" value="1"/>
</dbReference>
<proteinExistence type="predicted"/>
<organism evidence="8 9">
    <name type="scientific">Patulibacter medicamentivorans</name>
    <dbReference type="NCBI Taxonomy" id="1097667"/>
    <lineage>
        <taxon>Bacteria</taxon>
        <taxon>Bacillati</taxon>
        <taxon>Actinomycetota</taxon>
        <taxon>Thermoleophilia</taxon>
        <taxon>Solirubrobacterales</taxon>
        <taxon>Patulibacteraceae</taxon>
        <taxon>Patulibacter</taxon>
    </lineage>
</organism>
<dbReference type="SUPFAM" id="SSF53659">
    <property type="entry name" value="Isocitrate/Isopropylmalate dehydrogenase-like"/>
    <property type="match status" value="1"/>
</dbReference>
<evidence type="ECO:0000256" key="2">
    <source>
        <dbReference type="ARBA" id="ARBA00001946"/>
    </source>
</evidence>
<dbReference type="EC" id="1.1.1.85" evidence="8"/>
<dbReference type="InterPro" id="IPR050501">
    <property type="entry name" value="ICDH/IPMDH"/>
</dbReference>
<evidence type="ECO:0000256" key="1">
    <source>
        <dbReference type="ARBA" id="ARBA00001936"/>
    </source>
</evidence>
<protein>
    <submittedName>
        <fullName evidence="8">3-isopropylmalate dehydrogenase</fullName>
        <ecNumber evidence="8">1.1.1.85</ecNumber>
    </submittedName>
</protein>
<feature type="domain" description="Isopropylmalate dehydrogenase-like" evidence="7">
    <location>
        <begin position="9"/>
        <end position="350"/>
    </location>
</feature>
<accession>H0E725</accession>
<keyword evidence="4 8" id="KW-0560">Oxidoreductase</keyword>
<evidence type="ECO:0000256" key="3">
    <source>
        <dbReference type="ARBA" id="ARBA00022723"/>
    </source>
</evidence>
<keyword evidence="3" id="KW-0479">Metal-binding</keyword>
<name>H0E725_9ACTN</name>
<evidence type="ECO:0000256" key="6">
    <source>
        <dbReference type="ARBA" id="ARBA00023211"/>
    </source>
</evidence>
<keyword evidence="5" id="KW-0520">NAD</keyword>
<gene>
    <name evidence="8" type="ORF">PAI11_26270</name>
</gene>
<dbReference type="GO" id="GO:0003862">
    <property type="term" value="F:3-isopropylmalate dehydrogenase activity"/>
    <property type="evidence" value="ECO:0007669"/>
    <property type="project" value="UniProtKB-EC"/>
</dbReference>